<feature type="compositionally biased region" description="Low complexity" evidence="1">
    <location>
        <begin position="107"/>
        <end position="120"/>
    </location>
</feature>
<proteinExistence type="predicted"/>
<evidence type="ECO:0000256" key="1">
    <source>
        <dbReference type="SAM" id="MobiDB-lite"/>
    </source>
</evidence>
<name>A0A8X7BV05_9ARAC</name>
<accession>A0A8X7BV05</accession>
<feature type="region of interest" description="Disordered" evidence="1">
    <location>
        <begin position="1"/>
        <end position="48"/>
    </location>
</feature>
<dbReference type="AlphaFoldDB" id="A0A8X7BV05"/>
<evidence type="ECO:0000313" key="2">
    <source>
        <dbReference type="EMBL" id="GFY44910.1"/>
    </source>
</evidence>
<feature type="compositionally biased region" description="Polar residues" evidence="1">
    <location>
        <begin position="1"/>
        <end position="23"/>
    </location>
</feature>
<keyword evidence="3" id="KW-1185">Reference proteome</keyword>
<evidence type="ECO:0000313" key="3">
    <source>
        <dbReference type="Proteomes" id="UP000886998"/>
    </source>
</evidence>
<sequence length="132" mass="14391">MQSRIPTTTVDSKTKRVTGSPNLGTAGKKLPSEQQLPSKQIPLLPAGRSVFDGGSAIDARNYIINLGFAIVHLGKSEIFRRSSPTSDCTKSSKVQQNGQTAVDRTLQTTQDAQNPPNNTNNKKKQPMENVWQ</sequence>
<feature type="region of interest" description="Disordered" evidence="1">
    <location>
        <begin position="80"/>
        <end position="132"/>
    </location>
</feature>
<gene>
    <name evidence="2" type="ORF">TNIN_305091</name>
</gene>
<comment type="caution">
    <text evidence="2">The sequence shown here is derived from an EMBL/GenBank/DDBJ whole genome shotgun (WGS) entry which is preliminary data.</text>
</comment>
<feature type="compositionally biased region" description="Polar residues" evidence="1">
    <location>
        <begin position="82"/>
        <end position="106"/>
    </location>
</feature>
<dbReference type="EMBL" id="BMAV01004464">
    <property type="protein sequence ID" value="GFY44910.1"/>
    <property type="molecule type" value="Genomic_DNA"/>
</dbReference>
<organism evidence="2 3">
    <name type="scientific">Trichonephila inaurata madagascariensis</name>
    <dbReference type="NCBI Taxonomy" id="2747483"/>
    <lineage>
        <taxon>Eukaryota</taxon>
        <taxon>Metazoa</taxon>
        <taxon>Ecdysozoa</taxon>
        <taxon>Arthropoda</taxon>
        <taxon>Chelicerata</taxon>
        <taxon>Arachnida</taxon>
        <taxon>Araneae</taxon>
        <taxon>Araneomorphae</taxon>
        <taxon>Entelegynae</taxon>
        <taxon>Araneoidea</taxon>
        <taxon>Nephilidae</taxon>
        <taxon>Trichonephila</taxon>
        <taxon>Trichonephila inaurata</taxon>
    </lineage>
</organism>
<dbReference type="Proteomes" id="UP000886998">
    <property type="component" value="Unassembled WGS sequence"/>
</dbReference>
<protein>
    <submittedName>
        <fullName evidence="2">Uncharacterized protein</fullName>
    </submittedName>
</protein>
<reference evidence="2" key="1">
    <citation type="submission" date="2020-08" db="EMBL/GenBank/DDBJ databases">
        <title>Multicomponent nature underlies the extraordinary mechanical properties of spider dragline silk.</title>
        <authorList>
            <person name="Kono N."/>
            <person name="Nakamura H."/>
            <person name="Mori M."/>
            <person name="Yoshida Y."/>
            <person name="Ohtoshi R."/>
            <person name="Malay A.D."/>
            <person name="Moran D.A.P."/>
            <person name="Tomita M."/>
            <person name="Numata K."/>
            <person name="Arakawa K."/>
        </authorList>
    </citation>
    <scope>NUCLEOTIDE SEQUENCE</scope>
</reference>